<accession>A0A0F8VYX5</accession>
<evidence type="ECO:0000313" key="1">
    <source>
        <dbReference type="EMBL" id="KKK49562.1"/>
    </source>
</evidence>
<comment type="caution">
    <text evidence="1">The sequence shown here is derived from an EMBL/GenBank/DDBJ whole genome shotgun (WGS) entry which is preliminary data.</text>
</comment>
<organism evidence="1">
    <name type="scientific">marine sediment metagenome</name>
    <dbReference type="NCBI Taxonomy" id="412755"/>
    <lineage>
        <taxon>unclassified sequences</taxon>
        <taxon>metagenomes</taxon>
        <taxon>ecological metagenomes</taxon>
    </lineage>
</organism>
<reference evidence="1" key="1">
    <citation type="journal article" date="2015" name="Nature">
        <title>Complex archaea that bridge the gap between prokaryotes and eukaryotes.</title>
        <authorList>
            <person name="Spang A."/>
            <person name="Saw J.H."/>
            <person name="Jorgensen S.L."/>
            <person name="Zaremba-Niedzwiedzka K."/>
            <person name="Martijn J."/>
            <person name="Lind A.E."/>
            <person name="van Eijk R."/>
            <person name="Schleper C."/>
            <person name="Guy L."/>
            <person name="Ettema T.J."/>
        </authorList>
    </citation>
    <scope>NUCLEOTIDE SEQUENCE</scope>
</reference>
<dbReference type="AlphaFoldDB" id="A0A0F8VYX5"/>
<proteinExistence type="predicted"/>
<gene>
    <name evidence="1" type="ORF">LCGC14_3133770</name>
</gene>
<feature type="non-terminal residue" evidence="1">
    <location>
        <position position="40"/>
    </location>
</feature>
<sequence>MKKPSDSEIQAFQVGLQYAIQVVCRIHSDHPDWDAKAVSK</sequence>
<name>A0A0F8VYX5_9ZZZZ</name>
<protein>
    <submittedName>
        <fullName evidence="1">Uncharacterized protein</fullName>
    </submittedName>
</protein>
<dbReference type="EMBL" id="LAZR01068476">
    <property type="protein sequence ID" value="KKK49562.1"/>
    <property type="molecule type" value="Genomic_DNA"/>
</dbReference>